<dbReference type="SUPFAM" id="SSF47413">
    <property type="entry name" value="lambda repressor-like DNA-binding domains"/>
    <property type="match status" value="1"/>
</dbReference>
<dbReference type="InterPro" id="IPR010982">
    <property type="entry name" value="Lambda_DNA-bd_dom_sf"/>
</dbReference>
<dbReference type="InterPro" id="IPR037664">
    <property type="entry name" value="BldD_C"/>
</dbReference>
<dbReference type="AlphaFoldDB" id="A0A6J7JZ22"/>
<organism evidence="2">
    <name type="scientific">freshwater metagenome</name>
    <dbReference type="NCBI Taxonomy" id="449393"/>
    <lineage>
        <taxon>unclassified sequences</taxon>
        <taxon>metagenomes</taxon>
        <taxon>ecological metagenomes</taxon>
    </lineage>
</organism>
<dbReference type="InterPro" id="IPR038099">
    <property type="entry name" value="BldD-like_C_sf"/>
</dbReference>
<dbReference type="Pfam" id="PF13560">
    <property type="entry name" value="HTH_31"/>
    <property type="match status" value="1"/>
</dbReference>
<evidence type="ECO:0000313" key="2">
    <source>
        <dbReference type="EMBL" id="CAB4947424.1"/>
    </source>
</evidence>
<proteinExistence type="predicted"/>
<feature type="domain" description="HTH cro/C1-type" evidence="1">
    <location>
        <begin position="35"/>
        <end position="91"/>
    </location>
</feature>
<dbReference type="SMART" id="SM00530">
    <property type="entry name" value="HTH_XRE"/>
    <property type="match status" value="1"/>
</dbReference>
<dbReference type="GO" id="GO:0003677">
    <property type="term" value="F:DNA binding"/>
    <property type="evidence" value="ECO:0007669"/>
    <property type="project" value="InterPro"/>
</dbReference>
<evidence type="ECO:0000259" key="1">
    <source>
        <dbReference type="PROSITE" id="PS50943"/>
    </source>
</evidence>
<dbReference type="GO" id="GO:0045892">
    <property type="term" value="P:negative regulation of DNA-templated transcription"/>
    <property type="evidence" value="ECO:0007669"/>
    <property type="project" value="InterPro"/>
</dbReference>
<accession>A0A6J7JZ22</accession>
<dbReference type="CDD" id="cd00093">
    <property type="entry name" value="HTH_XRE"/>
    <property type="match status" value="1"/>
</dbReference>
<dbReference type="Gene3D" id="1.10.260.40">
    <property type="entry name" value="lambda repressor-like DNA-binding domains"/>
    <property type="match status" value="1"/>
</dbReference>
<name>A0A6J7JZ22_9ZZZZ</name>
<dbReference type="Gene3D" id="1.10.10.1930">
    <property type="match status" value="1"/>
</dbReference>
<gene>
    <name evidence="2" type="ORF">UFOPK3789_00466</name>
</gene>
<sequence length="181" mass="19761">MNDFKDEQPTESSAVVDEFEAAAVERFGIAVGERLRSVRTQKGLSLHAVEVESNKEFKASVLGAYERGERSISAPRLLRLADFYGVRAEVMMPQPEGMIALPGDTSRESISLDLVGLSALYSPMAEAIRRYVSAIQIRRGDYAGKVMTLRRDDITVLASVLGTTNAALIADLEAKGLVVKR</sequence>
<protein>
    <submittedName>
        <fullName evidence="2">Unannotated protein</fullName>
    </submittedName>
</protein>
<dbReference type="CDD" id="cd16837">
    <property type="entry name" value="BldD_C_like"/>
    <property type="match status" value="1"/>
</dbReference>
<dbReference type="EMBL" id="CAFBNL010000017">
    <property type="protein sequence ID" value="CAB4947424.1"/>
    <property type="molecule type" value="Genomic_DNA"/>
</dbReference>
<dbReference type="Pfam" id="PF21179">
    <property type="entry name" value="BldD-like_C"/>
    <property type="match status" value="1"/>
</dbReference>
<reference evidence="2" key="1">
    <citation type="submission" date="2020-05" db="EMBL/GenBank/DDBJ databases">
        <authorList>
            <person name="Chiriac C."/>
            <person name="Salcher M."/>
            <person name="Ghai R."/>
            <person name="Kavagutti S V."/>
        </authorList>
    </citation>
    <scope>NUCLEOTIDE SEQUENCE</scope>
</reference>
<dbReference type="PROSITE" id="PS50943">
    <property type="entry name" value="HTH_CROC1"/>
    <property type="match status" value="1"/>
</dbReference>
<dbReference type="InterPro" id="IPR001387">
    <property type="entry name" value="Cro/C1-type_HTH"/>
</dbReference>